<gene>
    <name evidence="2" type="ORF">GCM10009576_066920</name>
</gene>
<dbReference type="Pfam" id="PF13452">
    <property type="entry name" value="FAS1_DH_region"/>
    <property type="match status" value="1"/>
</dbReference>
<proteinExistence type="predicted"/>
<dbReference type="SUPFAM" id="SSF54637">
    <property type="entry name" value="Thioesterase/thiol ester dehydrase-isomerase"/>
    <property type="match status" value="1"/>
</dbReference>
<dbReference type="Proteomes" id="UP001500033">
    <property type="component" value="Unassembled WGS sequence"/>
</dbReference>
<accession>A0ABN1SI68</accession>
<name>A0ABN1SI68_9ACTN</name>
<protein>
    <recommendedName>
        <fullName evidence="1">FAS1-like dehydratase domain-containing protein</fullName>
    </recommendedName>
</protein>
<evidence type="ECO:0000313" key="2">
    <source>
        <dbReference type="EMBL" id="GAA0990799.1"/>
    </source>
</evidence>
<comment type="caution">
    <text evidence="2">The sequence shown here is derived from an EMBL/GenBank/DDBJ whole genome shotgun (WGS) entry which is preliminary data.</text>
</comment>
<dbReference type="InterPro" id="IPR029069">
    <property type="entry name" value="HotDog_dom_sf"/>
</dbReference>
<evidence type="ECO:0000259" key="1">
    <source>
        <dbReference type="Pfam" id="PF13452"/>
    </source>
</evidence>
<keyword evidence="3" id="KW-1185">Reference proteome</keyword>
<dbReference type="Gene3D" id="3.10.129.10">
    <property type="entry name" value="Hotdog Thioesterase"/>
    <property type="match status" value="1"/>
</dbReference>
<dbReference type="InterPro" id="IPR039569">
    <property type="entry name" value="FAS1-like_DH_region"/>
</dbReference>
<sequence length="180" mass="19374">MSAVLEEVLSRARKLIGQWEDEECGVLTVKDFCRYAAAVNDVDYIRTAHAQEAAGEAVEAPALFLSGTLSWEDGPAEDGLRPEELAARESPCTQGLRVRQVHGGQAVRLGRPAVAGLRVTATRAVTSADLRRGRSGEFVLLGVTTRHRAEDGEHLMTEDETIVVFEALDDAQDDESGAAA</sequence>
<reference evidence="2 3" key="1">
    <citation type="journal article" date="2019" name="Int. J. Syst. Evol. Microbiol.">
        <title>The Global Catalogue of Microorganisms (GCM) 10K type strain sequencing project: providing services to taxonomists for standard genome sequencing and annotation.</title>
        <authorList>
            <consortium name="The Broad Institute Genomics Platform"/>
            <consortium name="The Broad Institute Genome Sequencing Center for Infectious Disease"/>
            <person name="Wu L."/>
            <person name="Ma J."/>
        </authorList>
    </citation>
    <scope>NUCLEOTIDE SEQUENCE [LARGE SCALE GENOMIC DNA]</scope>
    <source>
        <strain evidence="2 3">JCM 11445</strain>
    </source>
</reference>
<feature type="domain" description="FAS1-like dehydratase" evidence="1">
    <location>
        <begin position="15"/>
        <end position="157"/>
    </location>
</feature>
<evidence type="ECO:0000313" key="3">
    <source>
        <dbReference type="Proteomes" id="UP001500033"/>
    </source>
</evidence>
<dbReference type="EMBL" id="BAAAIE010000052">
    <property type="protein sequence ID" value="GAA0990799.1"/>
    <property type="molecule type" value="Genomic_DNA"/>
</dbReference>
<organism evidence="2 3">
    <name type="scientific">Streptomyces rhizosphaericus</name>
    <dbReference type="NCBI Taxonomy" id="114699"/>
    <lineage>
        <taxon>Bacteria</taxon>
        <taxon>Bacillati</taxon>
        <taxon>Actinomycetota</taxon>
        <taxon>Actinomycetes</taxon>
        <taxon>Kitasatosporales</taxon>
        <taxon>Streptomycetaceae</taxon>
        <taxon>Streptomyces</taxon>
        <taxon>Streptomyces violaceusniger group</taxon>
    </lineage>
</organism>